<dbReference type="Gene3D" id="1.25.70.10">
    <property type="entry name" value="Transcription termination factor 3, mitochondrial"/>
    <property type="match status" value="1"/>
</dbReference>
<evidence type="ECO:0000256" key="3">
    <source>
        <dbReference type="ARBA" id="ARBA00022946"/>
    </source>
</evidence>
<keyword evidence="3" id="KW-0809">Transit peptide</keyword>
<dbReference type="Proteomes" id="UP001163823">
    <property type="component" value="Chromosome 1"/>
</dbReference>
<dbReference type="GO" id="GO:0003676">
    <property type="term" value="F:nucleic acid binding"/>
    <property type="evidence" value="ECO:0007669"/>
    <property type="project" value="InterPro"/>
</dbReference>
<dbReference type="InterPro" id="IPR038538">
    <property type="entry name" value="MTERF_sf"/>
</dbReference>
<name>A0AAD7VNI3_QUISA</name>
<dbReference type="EMBL" id="JARAOO010000001">
    <property type="protein sequence ID" value="KAJ7982043.1"/>
    <property type="molecule type" value="Genomic_DNA"/>
</dbReference>
<dbReference type="InterPro" id="IPR003690">
    <property type="entry name" value="MTERF"/>
</dbReference>
<sequence>MIRLLSITSAPFFPFPRIPVYKALQIFTSATYSTVSPAQVEKVEEEVIEQSEDSTGVLRRWGCSDTDISMLFFRRPSLRNANLSQLQSKLCLLSDLGITGPDLVKIINCRPRFLSCRINHCFEERLVYFMSLFESKEVLRRAIVRNPSLLTYDLHNAVKPAIKLYEELGVTKRDLIPMLLSRPTMIPRTSFNDEKLEYICRAGLSQDSKMYKYVVTLIGISCVETIRGKLANFEKFGLTNEEIFSLFARSPLILTLSIDKVQRNMTFVMGTMKLSAKVVLKHPFLLYMNLDTALKPRILLAEKIQDMNLKLQIKGPTTLRALRMTEKRFVKQFIKRHPKEVADQLMEFYRSAKEIKRLAESSKKTIHKGFPF</sequence>
<keyword evidence="2" id="KW-0805">Transcription regulation</keyword>
<proteinExistence type="inferred from homology"/>
<gene>
    <name evidence="4" type="ORF">O6P43_001216</name>
</gene>
<dbReference type="AlphaFoldDB" id="A0AAD7VNI3"/>
<protein>
    <submittedName>
        <fullName evidence="4">Transcription termination factor like</fullName>
    </submittedName>
</protein>
<organism evidence="4 5">
    <name type="scientific">Quillaja saponaria</name>
    <name type="common">Soap bark tree</name>
    <dbReference type="NCBI Taxonomy" id="32244"/>
    <lineage>
        <taxon>Eukaryota</taxon>
        <taxon>Viridiplantae</taxon>
        <taxon>Streptophyta</taxon>
        <taxon>Embryophyta</taxon>
        <taxon>Tracheophyta</taxon>
        <taxon>Spermatophyta</taxon>
        <taxon>Magnoliopsida</taxon>
        <taxon>eudicotyledons</taxon>
        <taxon>Gunneridae</taxon>
        <taxon>Pentapetalae</taxon>
        <taxon>rosids</taxon>
        <taxon>fabids</taxon>
        <taxon>Fabales</taxon>
        <taxon>Quillajaceae</taxon>
        <taxon>Quillaja</taxon>
    </lineage>
</organism>
<keyword evidence="5" id="KW-1185">Reference proteome</keyword>
<evidence type="ECO:0000256" key="2">
    <source>
        <dbReference type="ARBA" id="ARBA00022472"/>
    </source>
</evidence>
<keyword evidence="2" id="KW-0806">Transcription termination</keyword>
<comment type="caution">
    <text evidence="4">The sequence shown here is derived from an EMBL/GenBank/DDBJ whole genome shotgun (WGS) entry which is preliminary data.</text>
</comment>
<dbReference type="PANTHER" id="PTHR13068:SF223">
    <property type="entry name" value="MITOCHONDRIAL TRANSCRIPTION TERMINATION FACTOR FAMILY PROTEIN"/>
    <property type="match status" value="1"/>
</dbReference>
<comment type="similarity">
    <text evidence="1">Belongs to the mTERF family.</text>
</comment>
<dbReference type="PANTHER" id="PTHR13068">
    <property type="entry name" value="CGI-12 PROTEIN-RELATED"/>
    <property type="match status" value="1"/>
</dbReference>
<dbReference type="SMART" id="SM00733">
    <property type="entry name" value="Mterf"/>
    <property type="match status" value="6"/>
</dbReference>
<dbReference type="Pfam" id="PF02536">
    <property type="entry name" value="mTERF"/>
    <property type="match status" value="1"/>
</dbReference>
<evidence type="ECO:0000313" key="4">
    <source>
        <dbReference type="EMBL" id="KAJ7982043.1"/>
    </source>
</evidence>
<reference evidence="4 5" key="1">
    <citation type="journal article" date="2023" name="Science">
        <title>Elucidation of the pathway for biosynthesis of saponin adjuvants from the soapbark tree.</title>
        <authorList>
            <person name="Reed J."/>
            <person name="Orme A."/>
            <person name="El-Demerdash A."/>
            <person name="Owen C."/>
            <person name="Martin L.B.B."/>
            <person name="Misra R.C."/>
            <person name="Kikuchi S."/>
            <person name="Rejzek M."/>
            <person name="Martin A.C."/>
            <person name="Harkess A."/>
            <person name="Leebens-Mack J."/>
            <person name="Louveau T."/>
            <person name="Stephenson M.J."/>
            <person name="Osbourn A."/>
        </authorList>
    </citation>
    <scope>NUCLEOTIDE SEQUENCE [LARGE SCALE GENOMIC DNA]</scope>
    <source>
        <strain evidence="4">S10</strain>
    </source>
</reference>
<accession>A0AAD7VNI3</accession>
<keyword evidence="2" id="KW-0804">Transcription</keyword>
<evidence type="ECO:0000256" key="1">
    <source>
        <dbReference type="ARBA" id="ARBA00007692"/>
    </source>
</evidence>
<dbReference type="FunFam" id="1.25.70.10:FF:000026">
    <property type="entry name" value="Mitochondrial transcription termination factor family protein"/>
    <property type="match status" value="1"/>
</dbReference>
<evidence type="ECO:0000313" key="5">
    <source>
        <dbReference type="Proteomes" id="UP001163823"/>
    </source>
</evidence>
<dbReference type="KEGG" id="qsa:O6P43_001216"/>
<dbReference type="GO" id="GO:0006353">
    <property type="term" value="P:DNA-templated transcription termination"/>
    <property type="evidence" value="ECO:0007669"/>
    <property type="project" value="UniProtKB-KW"/>
</dbReference>